<evidence type="ECO:0000313" key="2">
    <source>
        <dbReference type="Proteomes" id="UP000290809"/>
    </source>
</evidence>
<dbReference type="SUPFAM" id="SSF56300">
    <property type="entry name" value="Metallo-dependent phosphatases"/>
    <property type="match status" value="2"/>
</dbReference>
<organism evidence="1 2">
    <name type="scientific">Schistosoma bovis</name>
    <name type="common">Blood fluke</name>
    <dbReference type="NCBI Taxonomy" id="6184"/>
    <lineage>
        <taxon>Eukaryota</taxon>
        <taxon>Metazoa</taxon>
        <taxon>Spiralia</taxon>
        <taxon>Lophotrochozoa</taxon>
        <taxon>Platyhelminthes</taxon>
        <taxon>Trematoda</taxon>
        <taxon>Digenea</taxon>
        <taxon>Strigeidida</taxon>
        <taxon>Schistosomatoidea</taxon>
        <taxon>Schistosomatidae</taxon>
        <taxon>Schistosoma</taxon>
    </lineage>
</organism>
<protein>
    <submittedName>
        <fullName evidence="1">Uncharacterized protein</fullName>
    </submittedName>
</protein>
<dbReference type="GO" id="GO:0005737">
    <property type="term" value="C:cytoplasm"/>
    <property type="evidence" value="ECO:0007669"/>
    <property type="project" value="TreeGrafter"/>
</dbReference>
<keyword evidence="2" id="KW-1185">Reference proteome</keyword>
<dbReference type="EMBL" id="QMKO01004069">
    <property type="protein sequence ID" value="RTG80517.1"/>
    <property type="molecule type" value="Genomic_DNA"/>
</dbReference>
<gene>
    <name evidence="1" type="ORF">DC041_0005954</name>
</gene>
<dbReference type="PANTHER" id="PTHR11668:SF496">
    <property type="entry name" value="SERINE_THREONINE-PROTEIN PHOSPHATASE"/>
    <property type="match status" value="1"/>
</dbReference>
<dbReference type="InterPro" id="IPR029052">
    <property type="entry name" value="Metallo-depent_PP-like"/>
</dbReference>
<reference evidence="1 2" key="1">
    <citation type="journal article" date="2019" name="PLoS Pathog.">
        <title>Genome sequence of the bovine parasite Schistosoma bovis Tanzania.</title>
        <authorList>
            <person name="Oey H."/>
            <person name="Zakrzewski M."/>
            <person name="Gobert G."/>
            <person name="Gravermann K."/>
            <person name="Stoye J."/>
            <person name="Jones M."/>
            <person name="Mcmanus D."/>
            <person name="Krause L."/>
        </authorList>
    </citation>
    <scope>NUCLEOTIDE SEQUENCE [LARGE SCALE GENOMIC DNA]</scope>
    <source>
        <strain evidence="1 2">TAN1997</strain>
    </source>
</reference>
<dbReference type="PANTHER" id="PTHR11668">
    <property type="entry name" value="SERINE/THREONINE PROTEIN PHOSPHATASE"/>
    <property type="match status" value="1"/>
</dbReference>
<dbReference type="GO" id="GO:0005634">
    <property type="term" value="C:nucleus"/>
    <property type="evidence" value="ECO:0007669"/>
    <property type="project" value="TreeGrafter"/>
</dbReference>
<dbReference type="InterPro" id="IPR050341">
    <property type="entry name" value="PP1_catalytic_subunit"/>
</dbReference>
<dbReference type="Gene3D" id="3.60.21.10">
    <property type="match status" value="2"/>
</dbReference>
<feature type="non-terminal residue" evidence="1">
    <location>
        <position position="96"/>
    </location>
</feature>
<evidence type="ECO:0000313" key="1">
    <source>
        <dbReference type="EMBL" id="RTG80517.1"/>
    </source>
</evidence>
<sequence length="96" mass="10420">VVTVFSAANYCGEFDNAGAVMQINEDSVCSFVILKVVTVFSAANYCGEFDNAGAVMQINEDSVCSFVILKPYITKKKSTLEESESTGDLEKKEDSK</sequence>
<dbReference type="Proteomes" id="UP000290809">
    <property type="component" value="Unassembled WGS sequence"/>
</dbReference>
<dbReference type="AlphaFoldDB" id="A0A430PYK0"/>
<accession>A0A430PYK0</accession>
<feature type="non-terminal residue" evidence="1">
    <location>
        <position position="1"/>
    </location>
</feature>
<proteinExistence type="predicted"/>
<dbReference type="GO" id="GO:0004722">
    <property type="term" value="F:protein serine/threonine phosphatase activity"/>
    <property type="evidence" value="ECO:0007669"/>
    <property type="project" value="TreeGrafter"/>
</dbReference>
<name>A0A430PYK0_SCHBO</name>
<dbReference type="STRING" id="6184.A0A430PYK0"/>
<comment type="caution">
    <text evidence="1">The sequence shown here is derived from an EMBL/GenBank/DDBJ whole genome shotgun (WGS) entry which is preliminary data.</text>
</comment>